<keyword evidence="2" id="KW-1185">Reference proteome</keyword>
<name>I2N4X0_STRT9</name>
<dbReference type="RefSeq" id="WP_006347074.1">
    <property type="nucleotide sequence ID" value="NZ_CP029159.1"/>
</dbReference>
<sequence length="175" mass="19005">MKVRRGIAALCLVIGVGLTAGGCSMPFKFLVAVWIGEDGKPVAEIRPCEGDRAYSLALGSRPDVEPATAGTPSGPVPDALRETSWHVGHRDGVTSAVFPLFSPPASWQVRARGPQELRPGYRYSLKFRSIEGRRSAYDARARFTAEDLAGLKPGEVWDGDAVTRKEFEERAEESC</sequence>
<dbReference type="PROSITE" id="PS51257">
    <property type="entry name" value="PROKAR_LIPOPROTEIN"/>
    <property type="match status" value="1"/>
</dbReference>
<protein>
    <submittedName>
        <fullName evidence="1">Uncharacterized protein</fullName>
    </submittedName>
</protein>
<gene>
    <name evidence="1" type="ORF">STSU_012600</name>
</gene>
<dbReference type="AlphaFoldDB" id="I2N4X0"/>
<accession>I2N4X0</accession>
<proteinExistence type="predicted"/>
<dbReference type="Proteomes" id="UP000005940">
    <property type="component" value="Chromosome"/>
</dbReference>
<evidence type="ECO:0000313" key="1">
    <source>
        <dbReference type="EMBL" id="QKM67887.1"/>
    </source>
</evidence>
<evidence type="ECO:0000313" key="2">
    <source>
        <dbReference type="Proteomes" id="UP000005940"/>
    </source>
</evidence>
<reference evidence="1 2" key="1">
    <citation type="journal article" date="2012" name="J. Bacteriol.">
        <title>Draft genome of Streptomyces tsukubaensis NRRL 18488, the producer of the clinically important immunosuppressant tacrolimus (FK506).</title>
        <authorList>
            <person name="Barreiro C."/>
            <person name="Prieto C."/>
            <person name="Sola-Landa A."/>
            <person name="Solera E."/>
            <person name="Martinez-Castro M."/>
            <person name="Perez-Redondo R."/>
            <person name="Garcia-Estrada C."/>
            <person name="Aparicio J.F."/>
            <person name="Fernandez-Martinez L.T."/>
            <person name="Santos-Aberturas J."/>
            <person name="Salehi-Najafabadi Z."/>
            <person name="Rodriguez-Garcia A."/>
            <person name="Tauch A."/>
            <person name="Martin J.F."/>
        </authorList>
    </citation>
    <scope>NUCLEOTIDE SEQUENCE [LARGE SCALE GENOMIC DNA]</scope>
    <source>
        <strain evidence="2">DSM 42081 / NBRC 108919 / NRRL 18488 / 9993</strain>
    </source>
</reference>
<dbReference type="EMBL" id="CP029159">
    <property type="protein sequence ID" value="QKM67887.1"/>
    <property type="molecule type" value="Genomic_DNA"/>
</dbReference>
<organism evidence="1 2">
    <name type="scientific">Streptomyces tsukubensis (strain DSM 42081 / NBRC 108919 / NRRL 18488 / 9993)</name>
    <dbReference type="NCBI Taxonomy" id="1114943"/>
    <lineage>
        <taxon>Bacteria</taxon>
        <taxon>Bacillati</taxon>
        <taxon>Actinomycetota</taxon>
        <taxon>Actinomycetes</taxon>
        <taxon>Kitasatosporales</taxon>
        <taxon>Streptomycetaceae</taxon>
        <taxon>Streptomyces</taxon>
    </lineage>
</organism>